<dbReference type="PaxDb" id="6239-T11F8.4"/>
<dbReference type="EMBL" id="BX284604">
    <property type="protein sequence ID" value="CCD61595.1"/>
    <property type="molecule type" value="Genomic_DNA"/>
</dbReference>
<dbReference type="PROSITE" id="PS50011">
    <property type="entry name" value="PROTEIN_KINASE_DOM"/>
    <property type="match status" value="1"/>
</dbReference>
<dbReference type="Bgee" id="WBGene00020435">
    <property type="expression patterns" value="Expressed in material anatomical entity and 2 other cell types or tissues"/>
</dbReference>
<dbReference type="UCSC" id="T11F8.4">
    <property type="organism name" value="c. elegans"/>
</dbReference>
<evidence type="ECO:0000256" key="2">
    <source>
        <dbReference type="SAM" id="MobiDB-lite"/>
    </source>
</evidence>
<dbReference type="PROSITE" id="PS00108">
    <property type="entry name" value="PROTEIN_KINASE_ST"/>
    <property type="match status" value="1"/>
</dbReference>
<dbReference type="GO" id="GO:0005737">
    <property type="term" value="C:cytoplasm"/>
    <property type="evidence" value="ECO:0000318"/>
    <property type="project" value="GO_Central"/>
</dbReference>
<proteinExistence type="predicted"/>
<dbReference type="GO" id="GO:0004674">
    <property type="term" value="F:protein serine/threonine kinase activity"/>
    <property type="evidence" value="ECO:0000318"/>
    <property type="project" value="GO_Central"/>
</dbReference>
<keyword evidence="5" id="KW-1185">Reference proteome</keyword>
<dbReference type="InterPro" id="IPR008271">
    <property type="entry name" value="Ser/Thr_kinase_AS"/>
</dbReference>
<dbReference type="EC" id="2.7.11.1" evidence="1"/>
<evidence type="ECO:0000313" key="6">
    <source>
        <dbReference type="WormBase" id="T11F8.4"/>
    </source>
</evidence>
<dbReference type="HOGENOM" id="CLU_019279_7_0_1"/>
<dbReference type="OrthoDB" id="5979581at2759"/>
<dbReference type="Pfam" id="PF00069">
    <property type="entry name" value="Pkinase"/>
    <property type="match status" value="1"/>
</dbReference>
<reference evidence="4 5" key="1">
    <citation type="journal article" date="1998" name="Science">
        <title>Genome sequence of the nematode C. elegans: a platform for investigating biology.</title>
        <authorList>
            <consortium name="The C. elegans sequencing consortium"/>
            <person name="Sulson J.E."/>
            <person name="Waterston R."/>
        </authorList>
    </citation>
    <scope>NUCLEOTIDE SEQUENCE [LARGE SCALE GENOMIC DNA]</scope>
    <source>
        <strain evidence="4 5">Bristol N2</strain>
    </source>
</reference>
<evidence type="ECO:0000313" key="4">
    <source>
        <dbReference type="EMBL" id="CCD61595.1"/>
    </source>
</evidence>
<feature type="domain" description="Protein kinase" evidence="3">
    <location>
        <begin position="22"/>
        <end position="283"/>
    </location>
</feature>
<dbReference type="FunCoup" id="O44192">
    <property type="interactions" value="164"/>
</dbReference>
<dbReference type="CTD" id="188418"/>
<accession>O44192</accession>
<evidence type="ECO:0000256" key="1">
    <source>
        <dbReference type="ARBA" id="ARBA00012513"/>
    </source>
</evidence>
<keyword evidence="4" id="KW-0418">Kinase</keyword>
<dbReference type="GO" id="GO:0005524">
    <property type="term" value="F:ATP binding"/>
    <property type="evidence" value="ECO:0007669"/>
    <property type="project" value="InterPro"/>
</dbReference>
<organism evidence="4 5">
    <name type="scientific">Caenorhabditis elegans</name>
    <dbReference type="NCBI Taxonomy" id="6239"/>
    <lineage>
        <taxon>Eukaryota</taxon>
        <taxon>Metazoa</taxon>
        <taxon>Ecdysozoa</taxon>
        <taxon>Nematoda</taxon>
        <taxon>Chromadorea</taxon>
        <taxon>Rhabditida</taxon>
        <taxon>Rhabditina</taxon>
        <taxon>Rhabditomorpha</taxon>
        <taxon>Rhabditoidea</taxon>
        <taxon>Rhabditidae</taxon>
        <taxon>Peloderinae</taxon>
        <taxon>Caenorhabditis</taxon>
    </lineage>
</organism>
<feature type="compositionally biased region" description="Basic residues" evidence="2">
    <location>
        <begin position="403"/>
        <end position="416"/>
    </location>
</feature>
<feature type="compositionally biased region" description="Basic and acidic residues" evidence="2">
    <location>
        <begin position="417"/>
        <end position="444"/>
    </location>
</feature>
<dbReference type="GO" id="GO:0007165">
    <property type="term" value="P:signal transduction"/>
    <property type="evidence" value="ECO:0000318"/>
    <property type="project" value="GO_Central"/>
</dbReference>
<feature type="compositionally biased region" description="Basic and acidic residues" evidence="2">
    <location>
        <begin position="382"/>
        <end position="402"/>
    </location>
</feature>
<dbReference type="PANTHER" id="PTHR11909">
    <property type="entry name" value="CASEIN KINASE-RELATED"/>
    <property type="match status" value="1"/>
</dbReference>
<dbReference type="RefSeq" id="NP_500816.3">
    <property type="nucleotide sequence ID" value="NM_068415.4"/>
</dbReference>
<dbReference type="KEGG" id="cel:CELE_T11F8.4"/>
<dbReference type="PIR" id="T32560">
    <property type="entry name" value="T32560"/>
</dbReference>
<evidence type="ECO:0000313" key="5">
    <source>
        <dbReference type="Proteomes" id="UP000001940"/>
    </source>
</evidence>
<dbReference type="GeneID" id="188418"/>
<gene>
    <name evidence="4" type="ORF">CELE_T11F8.4</name>
    <name evidence="4 6" type="ORF">T11F8.4</name>
</gene>
<dbReference type="AGR" id="WB:WBGene00020435"/>
<dbReference type="AlphaFoldDB" id="O44192"/>
<keyword evidence="4" id="KW-0723">Serine/threonine-protein kinase</keyword>
<feature type="compositionally biased region" description="Basic and acidic residues" evidence="2">
    <location>
        <begin position="452"/>
        <end position="464"/>
    </location>
</feature>
<protein>
    <recommendedName>
        <fullName evidence="1">non-specific serine/threonine protein kinase</fullName>
        <ecNumber evidence="1">2.7.11.1</ecNumber>
    </recommendedName>
</protein>
<dbReference type="Gene3D" id="1.10.510.10">
    <property type="entry name" value="Transferase(Phosphotransferase) domain 1"/>
    <property type="match status" value="1"/>
</dbReference>
<dbReference type="PhylomeDB" id="O44192"/>
<dbReference type="eggNOG" id="KOG1164">
    <property type="taxonomic scope" value="Eukaryota"/>
</dbReference>
<feature type="region of interest" description="Disordered" evidence="2">
    <location>
        <begin position="377"/>
        <end position="535"/>
    </location>
</feature>
<dbReference type="WormBase" id="T11F8.4">
    <property type="protein sequence ID" value="CE35006"/>
    <property type="gene ID" value="WBGene00020435"/>
</dbReference>
<dbReference type="Proteomes" id="UP000001940">
    <property type="component" value="Chromosome IV"/>
</dbReference>
<feature type="compositionally biased region" description="Basic residues" evidence="2">
    <location>
        <begin position="478"/>
        <end position="500"/>
    </location>
</feature>
<dbReference type="STRING" id="6239.T11F8.4.1"/>
<dbReference type="SMART" id="SM00220">
    <property type="entry name" value="S_TKc"/>
    <property type="match status" value="1"/>
</dbReference>
<dbReference type="InterPro" id="IPR011009">
    <property type="entry name" value="Kinase-like_dom_sf"/>
</dbReference>
<evidence type="ECO:0000259" key="3">
    <source>
        <dbReference type="PROSITE" id="PS50011"/>
    </source>
</evidence>
<sequence length="535" mass="60952">MTSGEKLPSLKLDMNVPVRNKWHPVKVLGSGAFGKVVHVVNIVDGSDGAMKMEKYQEGNESVLKGEVEVLRALSGQKNAIQLLDSGLEPDYRFIVMTLCGMDLQKVYNLLKGQFSDSTVLRVAIRSLHAVKALHEACYIHRDLKPCNVTLDYNEYSPLIFLIDFGMGRKYAKIDEGEYVIRRPRDACRFRGTIRYCSPRMHLRREQGRVDDLYAWLYMIVELKVELPWSEVVHPDRIEFLKLEKFDAAMASNPLTKSFEPIMDHLKTLRYPDRPNYLMIYELLAKMMSDLNAKHTDPMDYDVFRKKNEVTDAIKKKYQTRSRLPEKALEESATIAVLEEAFRPKTSDVPGGDQYVVKPLLKLSWGSVVAASDFPTADEVETVEEKDLKKKQDAKNQESDKRKNSDRKKKSERKKKGSKGDMILEKSKETKDHRESGRRLTDREANAVGGKSIDAKSKGNKDMEQRTIMIDKPGSITPKSKRSRTTTKIPHKTPHKSHLRKEKQESSANSKRLNVAPLVHPTVLVVPASKKKPKGT</sequence>
<dbReference type="InterPro" id="IPR000719">
    <property type="entry name" value="Prot_kinase_dom"/>
</dbReference>
<keyword evidence="4" id="KW-0808">Transferase</keyword>
<dbReference type="SMR" id="O44192"/>
<dbReference type="InParanoid" id="O44192"/>
<dbReference type="OMA" id="HEACYIH"/>
<dbReference type="FunFam" id="1.10.510.10:FF:001243">
    <property type="entry name" value="Protein CBG14903"/>
    <property type="match status" value="1"/>
</dbReference>
<dbReference type="SUPFAM" id="SSF56112">
    <property type="entry name" value="Protein kinase-like (PK-like)"/>
    <property type="match status" value="1"/>
</dbReference>
<dbReference type="GO" id="GO:0005634">
    <property type="term" value="C:nucleus"/>
    <property type="evidence" value="ECO:0000318"/>
    <property type="project" value="GO_Central"/>
</dbReference>
<name>O44192_CAEEL</name>
<dbReference type="InterPro" id="IPR050235">
    <property type="entry name" value="CK1_Ser-Thr_kinase"/>
</dbReference>